<dbReference type="Proteomes" id="UP000252415">
    <property type="component" value="Unassembled WGS sequence"/>
</dbReference>
<evidence type="ECO:0000313" key="2">
    <source>
        <dbReference type="Proteomes" id="UP000252415"/>
    </source>
</evidence>
<organism evidence="1 2">
    <name type="scientific">Paenibacillus prosopidis</name>
    <dbReference type="NCBI Taxonomy" id="630520"/>
    <lineage>
        <taxon>Bacteria</taxon>
        <taxon>Bacillati</taxon>
        <taxon>Bacillota</taxon>
        <taxon>Bacilli</taxon>
        <taxon>Bacillales</taxon>
        <taxon>Paenibacillaceae</taxon>
        <taxon>Paenibacillus</taxon>
    </lineage>
</organism>
<accession>A0A368W8Y3</accession>
<protein>
    <submittedName>
        <fullName evidence="1">Uncharacterized protein</fullName>
    </submittedName>
</protein>
<evidence type="ECO:0000313" key="1">
    <source>
        <dbReference type="EMBL" id="RCW50891.1"/>
    </source>
</evidence>
<dbReference type="EMBL" id="QPJD01000002">
    <property type="protein sequence ID" value="RCW50891.1"/>
    <property type="molecule type" value="Genomic_DNA"/>
</dbReference>
<dbReference type="RefSeq" id="WP_114378411.1">
    <property type="nucleotide sequence ID" value="NZ_QPJD01000002.1"/>
</dbReference>
<reference evidence="1 2" key="1">
    <citation type="submission" date="2018-07" db="EMBL/GenBank/DDBJ databases">
        <title>Genomic Encyclopedia of Type Strains, Phase III (KMG-III): the genomes of soil and plant-associated and newly described type strains.</title>
        <authorList>
            <person name="Whitman W."/>
        </authorList>
    </citation>
    <scope>NUCLEOTIDE SEQUENCE [LARGE SCALE GENOMIC DNA]</scope>
    <source>
        <strain evidence="1 2">CECT 7506</strain>
    </source>
</reference>
<gene>
    <name evidence="1" type="ORF">DFP97_10283</name>
</gene>
<sequence>MPIVSIQRVVSSTTTTVTAIDRATAVSNLLAGTPPNVVNVGNSGPWPEIVKYTNDNNTAFAGTPDPQIIWSQASPLSGESRGFAAQSVVIPLSVGIINNFLISLAVFADNAHLSRIQVVNDVGVFLVPQPTGLDVDLLDGPMNVFTMEPPPFSWQRVRYYTIPVSLGLISVPTSVRLIFSFTVANYIQPDAGNNPAGLAFIADIYSDFSITP</sequence>
<keyword evidence="2" id="KW-1185">Reference proteome</keyword>
<proteinExistence type="predicted"/>
<dbReference type="OrthoDB" id="2579188at2"/>
<dbReference type="AlphaFoldDB" id="A0A368W8Y3"/>
<comment type="caution">
    <text evidence="1">The sequence shown here is derived from an EMBL/GenBank/DDBJ whole genome shotgun (WGS) entry which is preliminary data.</text>
</comment>
<name>A0A368W8Y3_9BACL</name>